<dbReference type="InterPro" id="IPR037914">
    <property type="entry name" value="SpoVT-AbrB_sf"/>
</dbReference>
<accession>A0ABW2R3R1</accession>
<dbReference type="SUPFAM" id="SSF89447">
    <property type="entry name" value="AbrB/MazE/MraZ-like"/>
    <property type="match status" value="1"/>
</dbReference>
<evidence type="ECO:0000313" key="2">
    <source>
        <dbReference type="EMBL" id="MFC7422263.1"/>
    </source>
</evidence>
<protein>
    <submittedName>
        <fullName evidence="2">AbrB/MazE/SpoVT family DNA-binding domain-containing protein</fullName>
    </submittedName>
</protein>
<dbReference type="InterPro" id="IPR007159">
    <property type="entry name" value="SpoVT-AbrB_dom"/>
</dbReference>
<comment type="caution">
    <text evidence="2">The sequence shown here is derived from an EMBL/GenBank/DDBJ whole genome shotgun (WGS) entry which is preliminary data.</text>
</comment>
<dbReference type="GO" id="GO:0003677">
    <property type="term" value="F:DNA binding"/>
    <property type="evidence" value="ECO:0007669"/>
    <property type="project" value="UniProtKB-KW"/>
</dbReference>
<dbReference type="SMART" id="SM00966">
    <property type="entry name" value="SpoVT_AbrB"/>
    <property type="match status" value="1"/>
</dbReference>
<evidence type="ECO:0000259" key="1">
    <source>
        <dbReference type="SMART" id="SM00966"/>
    </source>
</evidence>
<reference evidence="3" key="1">
    <citation type="journal article" date="2019" name="Int. J. Syst. Evol. Microbiol.">
        <title>The Global Catalogue of Microorganisms (GCM) 10K type strain sequencing project: providing services to taxonomists for standard genome sequencing and annotation.</title>
        <authorList>
            <consortium name="The Broad Institute Genomics Platform"/>
            <consortium name="The Broad Institute Genome Sequencing Center for Infectious Disease"/>
            <person name="Wu L."/>
            <person name="Ma J."/>
        </authorList>
    </citation>
    <scope>NUCLEOTIDE SEQUENCE [LARGE SCALE GENOMIC DNA]</scope>
    <source>
        <strain evidence="3">CCUG 62945</strain>
    </source>
</reference>
<keyword evidence="2" id="KW-0238">DNA-binding</keyword>
<sequence>MGTAALRRSGGSLIMVIPPAYAEQNQLVAGDSVRFKIEGQRLTVEPKRQRFDAAQLLAETPAEFMSMPEWDTLPPVGQEIW</sequence>
<dbReference type="Gene3D" id="2.10.260.10">
    <property type="match status" value="1"/>
</dbReference>
<dbReference type="EMBL" id="JBHTBQ010000047">
    <property type="protein sequence ID" value="MFC7422263.1"/>
    <property type="molecule type" value="Genomic_DNA"/>
</dbReference>
<organism evidence="2 3">
    <name type="scientific">Iodobacter arcticus</name>
    <dbReference type="NCBI Taxonomy" id="590593"/>
    <lineage>
        <taxon>Bacteria</taxon>
        <taxon>Pseudomonadati</taxon>
        <taxon>Pseudomonadota</taxon>
        <taxon>Betaproteobacteria</taxon>
        <taxon>Neisseriales</taxon>
        <taxon>Chitinibacteraceae</taxon>
        <taxon>Iodobacter</taxon>
    </lineage>
</organism>
<keyword evidence="3" id="KW-1185">Reference proteome</keyword>
<dbReference type="Pfam" id="PF04014">
    <property type="entry name" value="MazE_antitoxin"/>
    <property type="match status" value="1"/>
</dbReference>
<feature type="domain" description="SpoVT-AbrB" evidence="1">
    <location>
        <begin position="7"/>
        <end position="52"/>
    </location>
</feature>
<dbReference type="Proteomes" id="UP001596473">
    <property type="component" value="Unassembled WGS sequence"/>
</dbReference>
<evidence type="ECO:0000313" key="3">
    <source>
        <dbReference type="Proteomes" id="UP001596473"/>
    </source>
</evidence>
<proteinExistence type="predicted"/>
<gene>
    <name evidence="2" type="ORF">ACFQNF_20595</name>
</gene>
<dbReference type="RefSeq" id="WP_380190254.1">
    <property type="nucleotide sequence ID" value="NZ_JBHTBQ010000047.1"/>
</dbReference>
<name>A0ABW2R3R1_9NEIS</name>